<reference evidence="16" key="2">
    <citation type="journal article" date="2016" name="Gene">
        <title>Identification of ten mevalonate enzyme-encoding genes and their expression in response to juvenile hormone levels in Leptinotarsa decemlineata (Say).</title>
        <authorList>
            <person name="Li Q."/>
            <person name="Meng Q.W."/>
            <person name="Lu F.G."/>
            <person name="Guo W.C."/>
            <person name="Li G.Q."/>
        </authorList>
    </citation>
    <scope>NUCLEOTIDE SEQUENCE</scope>
</reference>
<comment type="cofactor">
    <cofactor evidence="2">
        <name>Mg(2+)</name>
        <dbReference type="ChEBI" id="CHEBI:18420"/>
    </cofactor>
</comment>
<evidence type="ECO:0000313" key="16">
    <source>
        <dbReference type="EMBL" id="AKO63323.1"/>
    </source>
</evidence>
<keyword evidence="13" id="KW-0414">Isoprene biosynthesis</keyword>
<organism evidence="16">
    <name type="scientific">Leptinotarsa decemlineata</name>
    <name type="common">Colorado potato beetle</name>
    <name type="synonym">Doryphora decemlineata</name>
    <dbReference type="NCBI Taxonomy" id="7539"/>
    <lineage>
        <taxon>Eukaryota</taxon>
        <taxon>Metazoa</taxon>
        <taxon>Ecdysozoa</taxon>
        <taxon>Arthropoda</taxon>
        <taxon>Hexapoda</taxon>
        <taxon>Insecta</taxon>
        <taxon>Pterygota</taxon>
        <taxon>Neoptera</taxon>
        <taxon>Endopterygota</taxon>
        <taxon>Coleoptera</taxon>
        <taxon>Polyphaga</taxon>
        <taxon>Cucujiformia</taxon>
        <taxon>Chrysomeloidea</taxon>
        <taxon>Chrysomelidae</taxon>
        <taxon>Chrysomelinae</taxon>
        <taxon>Doryphorini</taxon>
        <taxon>Leptinotarsa</taxon>
    </lineage>
</organism>
<feature type="domain" description="Nudix hydrolase" evidence="15">
    <location>
        <begin position="69"/>
        <end position="217"/>
    </location>
</feature>
<dbReference type="PANTHER" id="PTHR10885:SF0">
    <property type="entry name" value="ISOPENTENYL-DIPHOSPHATE DELTA-ISOMERASE"/>
    <property type="match status" value="1"/>
</dbReference>
<name>A0A0H4IVW7_LEPDE</name>
<comment type="catalytic activity">
    <reaction evidence="1">
        <text>isopentenyl diphosphate = dimethylallyl diphosphate</text>
        <dbReference type="Rhea" id="RHEA:23284"/>
        <dbReference type="ChEBI" id="CHEBI:57623"/>
        <dbReference type="ChEBI" id="CHEBI:128769"/>
        <dbReference type="EC" id="5.3.3.2"/>
    </reaction>
</comment>
<sequence>MLTLTLRTAISRTVGRGFASSLAKSKEHLDPVQEASLNERCFLVDENDKIIGQASKKGCHLVQKNGDIPLHRAFSVFLFNNKGDLLLQKRSSQKITYPDCYTNSCCSHPIADFPGEDEDKDALGIKRAAQRRLNYELGIPVDSIPVEKLNYVTRIHYKDEGNGKWGEHEIDYVLFLQADVKVKPNPSEISEISFIPRNELDEFIPTLTGPLTPWFQMILKHRLRFWWDNLQDIDAFRDHDKILRLKL</sequence>
<protein>
    <recommendedName>
        <fullName evidence="6">isopentenyl-diphosphate Delta-isomerase</fullName>
        <ecNumber evidence="6">5.3.3.2</ecNumber>
    </recommendedName>
</protein>
<dbReference type="FunFam" id="3.90.79.10:FF:000012">
    <property type="entry name" value="Isopentenyl-diphosphate Delta-isomerase 1"/>
    <property type="match status" value="1"/>
</dbReference>
<evidence type="ECO:0000256" key="9">
    <source>
        <dbReference type="ARBA" id="ARBA00022778"/>
    </source>
</evidence>
<dbReference type="CDD" id="cd02885">
    <property type="entry name" value="NUDIX_IPP_Isomerase"/>
    <property type="match status" value="1"/>
</dbReference>
<comment type="similarity">
    <text evidence="5">Belongs to the IPP isomerase type 1 family.</text>
</comment>
<evidence type="ECO:0000256" key="3">
    <source>
        <dbReference type="ARBA" id="ARBA00003951"/>
    </source>
</evidence>
<evidence type="ECO:0000256" key="4">
    <source>
        <dbReference type="ARBA" id="ARBA00004826"/>
    </source>
</evidence>
<keyword evidence="9" id="KW-0753">Steroid metabolism</keyword>
<proteinExistence type="evidence at transcript level"/>
<dbReference type="GO" id="GO:0009240">
    <property type="term" value="P:isopentenyl diphosphate biosynthetic process"/>
    <property type="evidence" value="ECO:0007669"/>
    <property type="project" value="TreeGrafter"/>
</dbReference>
<keyword evidence="12" id="KW-0443">Lipid metabolism</keyword>
<evidence type="ECO:0000256" key="1">
    <source>
        <dbReference type="ARBA" id="ARBA00000374"/>
    </source>
</evidence>
<keyword evidence="9" id="KW-0756">Sterol biosynthesis</keyword>
<dbReference type="OrthoDB" id="510307at2759"/>
<dbReference type="AlphaFoldDB" id="A0A0H4IVW7"/>
<keyword evidence="14 16" id="KW-0413">Isomerase</keyword>
<comment type="pathway">
    <text evidence="4">Isoprenoid biosynthesis; dimethylallyl diphosphate biosynthesis; dimethylallyl diphosphate from isopentenyl diphosphate: step 1/1.</text>
</comment>
<reference evidence="16" key="1">
    <citation type="submission" date="2015-01" db="EMBL/GenBank/DDBJ databases">
        <authorList>
            <person name="Xiang T."/>
            <person name="Song Y."/>
            <person name="Huang L."/>
            <person name="Wang B."/>
            <person name="Wu P."/>
        </authorList>
    </citation>
    <scope>NUCLEOTIDE SEQUENCE</scope>
</reference>
<evidence type="ECO:0000256" key="14">
    <source>
        <dbReference type="ARBA" id="ARBA00023235"/>
    </source>
</evidence>
<keyword evidence="8" id="KW-0479">Metal-binding</keyword>
<dbReference type="InterPro" id="IPR015797">
    <property type="entry name" value="NUDIX_hydrolase-like_dom_sf"/>
</dbReference>
<evidence type="ECO:0000259" key="15">
    <source>
        <dbReference type="PROSITE" id="PS51462"/>
    </source>
</evidence>
<keyword evidence="11" id="KW-0752">Steroid biosynthesis</keyword>
<dbReference type="EC" id="5.3.3.2" evidence="6"/>
<dbReference type="GO" id="GO:0046872">
    <property type="term" value="F:metal ion binding"/>
    <property type="evidence" value="ECO:0007669"/>
    <property type="project" value="UniProtKB-KW"/>
</dbReference>
<dbReference type="GO" id="GO:0004452">
    <property type="term" value="F:isopentenyl-diphosphate delta-isomerase activity"/>
    <property type="evidence" value="ECO:0007669"/>
    <property type="project" value="UniProtKB-EC"/>
</dbReference>
<dbReference type="PANTHER" id="PTHR10885">
    <property type="entry name" value="ISOPENTENYL-DIPHOSPHATE DELTA-ISOMERASE"/>
    <property type="match status" value="1"/>
</dbReference>
<dbReference type="UniPathway" id="UPA00059">
    <property type="reaction ID" value="UER00104"/>
</dbReference>
<keyword evidence="9" id="KW-1207">Sterol metabolism</keyword>
<keyword evidence="9" id="KW-0153">Cholesterol metabolism</keyword>
<dbReference type="PROSITE" id="PS51462">
    <property type="entry name" value="NUDIX"/>
    <property type="match status" value="1"/>
</dbReference>
<dbReference type="InterPro" id="IPR000086">
    <property type="entry name" value="NUDIX_hydrolase_dom"/>
</dbReference>
<evidence type="ECO:0000256" key="11">
    <source>
        <dbReference type="ARBA" id="ARBA00022955"/>
    </source>
</evidence>
<dbReference type="PIRSF" id="PIRSF018427">
    <property type="entry name" value="Isopntndiph_ism"/>
    <property type="match status" value="1"/>
</dbReference>
<keyword evidence="7" id="KW-0444">Lipid biosynthesis</keyword>
<dbReference type="NCBIfam" id="TIGR02150">
    <property type="entry name" value="IPP_isom_1"/>
    <property type="match status" value="1"/>
</dbReference>
<dbReference type="GO" id="GO:0050992">
    <property type="term" value="P:dimethylallyl diphosphate biosynthetic process"/>
    <property type="evidence" value="ECO:0007669"/>
    <property type="project" value="UniProtKB-UniPathway"/>
</dbReference>
<evidence type="ECO:0000256" key="7">
    <source>
        <dbReference type="ARBA" id="ARBA00022516"/>
    </source>
</evidence>
<evidence type="ECO:0000256" key="13">
    <source>
        <dbReference type="ARBA" id="ARBA00023229"/>
    </source>
</evidence>
<comment type="function">
    <text evidence="3">Catalyzes the 1,3-allylic rearrangement of the homoallylic substrate isopentenyl (IPP) to its highly electrophilic allylic isomer, dimethylallyl diphosphate (DMAPP).</text>
</comment>
<evidence type="ECO:0000256" key="10">
    <source>
        <dbReference type="ARBA" id="ARBA00022842"/>
    </source>
</evidence>
<keyword evidence="9" id="KW-0152">Cholesterol biosynthesis</keyword>
<dbReference type="GO" id="GO:0006695">
    <property type="term" value="P:cholesterol biosynthetic process"/>
    <property type="evidence" value="ECO:0007669"/>
    <property type="project" value="UniProtKB-KW"/>
</dbReference>
<dbReference type="EMBL" id="KP689341">
    <property type="protein sequence ID" value="AKO63323.1"/>
    <property type="molecule type" value="mRNA"/>
</dbReference>
<evidence type="ECO:0000256" key="8">
    <source>
        <dbReference type="ARBA" id="ARBA00022723"/>
    </source>
</evidence>
<dbReference type="Pfam" id="PF00293">
    <property type="entry name" value="NUDIX"/>
    <property type="match status" value="1"/>
</dbReference>
<dbReference type="Gene3D" id="3.90.79.10">
    <property type="entry name" value="Nucleoside Triphosphate Pyrophosphohydrolase"/>
    <property type="match status" value="1"/>
</dbReference>
<keyword evidence="10" id="KW-0460">Magnesium</keyword>
<dbReference type="InterPro" id="IPR011876">
    <property type="entry name" value="IsopentenylPP_isomerase_typ1"/>
</dbReference>
<evidence type="ECO:0000256" key="12">
    <source>
        <dbReference type="ARBA" id="ARBA00023098"/>
    </source>
</evidence>
<evidence type="ECO:0000256" key="6">
    <source>
        <dbReference type="ARBA" id="ARBA00012057"/>
    </source>
</evidence>
<accession>A0A0H4IVW7</accession>
<dbReference type="SUPFAM" id="SSF55811">
    <property type="entry name" value="Nudix"/>
    <property type="match status" value="1"/>
</dbReference>
<evidence type="ECO:0000256" key="2">
    <source>
        <dbReference type="ARBA" id="ARBA00001946"/>
    </source>
</evidence>
<evidence type="ECO:0000256" key="5">
    <source>
        <dbReference type="ARBA" id="ARBA00007579"/>
    </source>
</evidence>
<dbReference type="GO" id="GO:0005737">
    <property type="term" value="C:cytoplasm"/>
    <property type="evidence" value="ECO:0007669"/>
    <property type="project" value="TreeGrafter"/>
</dbReference>